<dbReference type="EC" id="1.5.1.54" evidence="12"/>
<dbReference type="RefSeq" id="WP_038093529.1">
    <property type="nucleotide sequence ID" value="NZ_JQSG02000006.1"/>
</dbReference>
<evidence type="ECO:0000256" key="3">
    <source>
        <dbReference type="ARBA" id="ARBA00006743"/>
    </source>
</evidence>
<dbReference type="PANTHER" id="PTHR45754">
    <property type="entry name" value="METHYLENETETRAHYDROFOLATE REDUCTASE"/>
    <property type="match status" value="1"/>
</dbReference>
<reference evidence="13 14" key="1">
    <citation type="journal article" date="2014" name="Genome Announc.">
        <title>Draft Genome Sequence of the Iron-Oxidizing, Acidophilic, and Halotolerant 'Thiobacillus prosperus' Type Strain DSM 5130.</title>
        <authorList>
            <person name="Ossandon F.J."/>
            <person name="Cardenas J.P."/>
            <person name="Corbett M."/>
            <person name="Quatrini R."/>
            <person name="Holmes D.S."/>
            <person name="Watkin E."/>
        </authorList>
    </citation>
    <scope>NUCLEOTIDE SEQUENCE [LARGE SCALE GENOMIC DNA]</scope>
    <source>
        <strain evidence="13 14">DSM 5130</strain>
    </source>
</reference>
<proteinExistence type="inferred from homology"/>
<dbReference type="GO" id="GO:0071949">
    <property type="term" value="F:FAD binding"/>
    <property type="evidence" value="ECO:0007669"/>
    <property type="project" value="TreeGrafter"/>
</dbReference>
<evidence type="ECO:0000256" key="6">
    <source>
        <dbReference type="ARBA" id="ARBA00022827"/>
    </source>
</evidence>
<evidence type="ECO:0000313" key="14">
    <source>
        <dbReference type="Proteomes" id="UP000029273"/>
    </source>
</evidence>
<dbReference type="InterPro" id="IPR004620">
    <property type="entry name" value="MTHF_reductase_bac"/>
</dbReference>
<keyword evidence="9" id="KW-0486">Methionine biosynthesis</keyword>
<comment type="pathway">
    <text evidence="10">Amino-acid biosynthesis; L-methionine biosynthesis via de novo pathway.</text>
</comment>
<name>A0A1A6C0P8_9GAMM</name>
<dbReference type="Proteomes" id="UP000029273">
    <property type="component" value="Unassembled WGS sequence"/>
</dbReference>
<comment type="caution">
    <text evidence="13">The sequence shown here is derived from an EMBL/GenBank/DDBJ whole genome shotgun (WGS) entry which is preliminary data.</text>
</comment>
<dbReference type="OrthoDB" id="9812555at2"/>
<dbReference type="EMBL" id="JQSG02000006">
    <property type="protein sequence ID" value="OBS08124.1"/>
    <property type="molecule type" value="Genomic_DNA"/>
</dbReference>
<evidence type="ECO:0000256" key="8">
    <source>
        <dbReference type="ARBA" id="ARBA00023027"/>
    </source>
</evidence>
<evidence type="ECO:0000256" key="12">
    <source>
        <dbReference type="RuleBase" id="RU003862"/>
    </source>
</evidence>
<dbReference type="GO" id="GO:0035999">
    <property type="term" value="P:tetrahydrofolate interconversion"/>
    <property type="evidence" value="ECO:0007669"/>
    <property type="project" value="UniProtKB-UniPathway"/>
</dbReference>
<dbReference type="UniPathway" id="UPA00193"/>
<dbReference type="CDD" id="cd00537">
    <property type="entry name" value="MTHFR"/>
    <property type="match status" value="1"/>
</dbReference>
<dbReference type="GO" id="GO:0009086">
    <property type="term" value="P:methionine biosynthetic process"/>
    <property type="evidence" value="ECO:0007669"/>
    <property type="project" value="UniProtKB-KW"/>
</dbReference>
<accession>A0A1A6C0P8</accession>
<dbReference type="GO" id="GO:0106312">
    <property type="term" value="F:methylenetetrahydrofolate reductase (NADH) activity"/>
    <property type="evidence" value="ECO:0007669"/>
    <property type="project" value="UniProtKB-EC"/>
</dbReference>
<dbReference type="PANTHER" id="PTHR45754:SF3">
    <property type="entry name" value="METHYLENETETRAHYDROFOLATE REDUCTASE (NADPH)"/>
    <property type="match status" value="1"/>
</dbReference>
<dbReference type="GO" id="GO:0005829">
    <property type="term" value="C:cytosol"/>
    <property type="evidence" value="ECO:0007669"/>
    <property type="project" value="InterPro"/>
</dbReference>
<comment type="cofactor">
    <cofactor evidence="1 12">
        <name>FAD</name>
        <dbReference type="ChEBI" id="CHEBI:57692"/>
    </cofactor>
</comment>
<dbReference type="NCBIfam" id="TIGR00676">
    <property type="entry name" value="fadh2"/>
    <property type="match status" value="1"/>
</dbReference>
<gene>
    <name evidence="13" type="ORF">Thpro_022374</name>
</gene>
<evidence type="ECO:0000313" key="13">
    <source>
        <dbReference type="EMBL" id="OBS08124.1"/>
    </source>
</evidence>
<dbReference type="STRING" id="160660.BJI67_14380"/>
<evidence type="ECO:0000256" key="1">
    <source>
        <dbReference type="ARBA" id="ARBA00001974"/>
    </source>
</evidence>
<keyword evidence="14" id="KW-1185">Reference proteome</keyword>
<keyword evidence="6 12" id="KW-0274">FAD</keyword>
<keyword evidence="8" id="KW-0520">NAD</keyword>
<evidence type="ECO:0000256" key="11">
    <source>
        <dbReference type="ARBA" id="ARBA00048628"/>
    </source>
</evidence>
<evidence type="ECO:0000256" key="2">
    <source>
        <dbReference type="ARBA" id="ARBA00004777"/>
    </source>
</evidence>
<dbReference type="InterPro" id="IPR003171">
    <property type="entry name" value="Mehydrof_redctse-like"/>
</dbReference>
<evidence type="ECO:0000256" key="9">
    <source>
        <dbReference type="ARBA" id="ARBA00023167"/>
    </source>
</evidence>
<dbReference type="SUPFAM" id="SSF51730">
    <property type="entry name" value="FAD-linked oxidoreductase"/>
    <property type="match status" value="1"/>
</dbReference>
<organism evidence="13 14">
    <name type="scientific">Acidihalobacter prosperus</name>
    <dbReference type="NCBI Taxonomy" id="160660"/>
    <lineage>
        <taxon>Bacteria</taxon>
        <taxon>Pseudomonadati</taxon>
        <taxon>Pseudomonadota</taxon>
        <taxon>Gammaproteobacteria</taxon>
        <taxon>Chromatiales</taxon>
        <taxon>Ectothiorhodospiraceae</taxon>
        <taxon>Acidihalobacter</taxon>
    </lineage>
</organism>
<dbReference type="Pfam" id="PF02219">
    <property type="entry name" value="MTHFR"/>
    <property type="match status" value="1"/>
</dbReference>
<dbReference type="AlphaFoldDB" id="A0A1A6C0P8"/>
<protein>
    <recommendedName>
        <fullName evidence="12">Methylenetetrahydrofolate reductase</fullName>
        <ecNumber evidence="12">1.5.1.54</ecNumber>
    </recommendedName>
</protein>
<comment type="catalytic activity">
    <reaction evidence="11">
        <text>(6S)-5-methyl-5,6,7,8-tetrahydrofolate + NAD(+) = (6R)-5,10-methylene-5,6,7,8-tetrahydrofolate + NADH + H(+)</text>
        <dbReference type="Rhea" id="RHEA:19821"/>
        <dbReference type="ChEBI" id="CHEBI:15378"/>
        <dbReference type="ChEBI" id="CHEBI:15636"/>
        <dbReference type="ChEBI" id="CHEBI:18608"/>
        <dbReference type="ChEBI" id="CHEBI:57540"/>
        <dbReference type="ChEBI" id="CHEBI:57945"/>
        <dbReference type="EC" id="1.5.1.54"/>
    </reaction>
    <physiologicalReaction direction="right-to-left" evidence="11">
        <dbReference type="Rhea" id="RHEA:19823"/>
    </physiologicalReaction>
</comment>
<dbReference type="InterPro" id="IPR029041">
    <property type="entry name" value="FAD-linked_oxidoreductase-like"/>
</dbReference>
<dbReference type="Gene3D" id="3.20.20.220">
    <property type="match status" value="1"/>
</dbReference>
<evidence type="ECO:0000256" key="10">
    <source>
        <dbReference type="ARBA" id="ARBA00034478"/>
    </source>
</evidence>
<evidence type="ECO:0000256" key="4">
    <source>
        <dbReference type="ARBA" id="ARBA00022605"/>
    </source>
</evidence>
<evidence type="ECO:0000256" key="5">
    <source>
        <dbReference type="ARBA" id="ARBA00022630"/>
    </source>
</evidence>
<keyword evidence="7 12" id="KW-0560">Oxidoreductase</keyword>
<keyword evidence="4" id="KW-0028">Amino-acid biosynthesis</keyword>
<evidence type="ECO:0000256" key="7">
    <source>
        <dbReference type="ARBA" id="ARBA00023002"/>
    </source>
</evidence>
<comment type="pathway">
    <text evidence="2 12">One-carbon metabolism; tetrahydrofolate interconversion.</text>
</comment>
<comment type="similarity">
    <text evidence="3 12">Belongs to the methylenetetrahydrofolate reductase family.</text>
</comment>
<keyword evidence="5 12" id="KW-0285">Flavoprotein</keyword>
<sequence>MPSQADYPKIYSCEFFPPKTDEAGERLRAVRQTLAELGPRFFSVTYGAGGSTQARTLGTVLEIQRDSGIDAAPHLSCVGSTREHIRETLDTYRKHAIRHLVALRGDLPSGMHDIGEFRYANELVAFIREETGDHFFIEVAAYPEIHPQARSASDDLLHFKRKVEAGADSAITQYFYNADAYFRFVDECADMGLDIPVVPGIMPITNHAQLARFSDACGAEIPRWIRKRLEAYGDDRESIRAFGLDVVTSLCERLLAGGAPGLHFYTMNQSEPTLSLWQRLGLPTPGA</sequence>